<dbReference type="PANTHER" id="PTHR17630">
    <property type="entry name" value="DIENELACTONE HYDROLASE"/>
    <property type="match status" value="1"/>
</dbReference>
<dbReference type="Gene3D" id="3.40.50.1820">
    <property type="entry name" value="alpha/beta hydrolase"/>
    <property type="match status" value="1"/>
</dbReference>
<evidence type="ECO:0000313" key="3">
    <source>
        <dbReference type="EMBL" id="TFK96117.1"/>
    </source>
</evidence>
<keyword evidence="4" id="KW-1185">Reference proteome</keyword>
<feature type="domain" description="Dienelactone hydrolase" evidence="2">
    <location>
        <begin position="49"/>
        <end position="263"/>
    </location>
</feature>
<dbReference type="Proteomes" id="UP000305067">
    <property type="component" value="Unassembled WGS sequence"/>
</dbReference>
<dbReference type="OrthoDB" id="17560at2759"/>
<dbReference type="STRING" id="1884261.A0A5C3Q4N2"/>
<feature type="signal peptide" evidence="1">
    <location>
        <begin position="1"/>
        <end position="23"/>
    </location>
</feature>
<dbReference type="InterPro" id="IPR029058">
    <property type="entry name" value="AB_hydrolase_fold"/>
</dbReference>
<evidence type="ECO:0000313" key="4">
    <source>
        <dbReference type="Proteomes" id="UP000305067"/>
    </source>
</evidence>
<name>A0A5C3Q4N2_9AGAR</name>
<proteinExistence type="predicted"/>
<evidence type="ECO:0000256" key="1">
    <source>
        <dbReference type="SAM" id="SignalP"/>
    </source>
</evidence>
<sequence>MRFSLTLALPLVVSGAFVPFVEPADHSHSFVQSGVAPRGRNVTINGVLTYVTLPKNKKFDKSKAVVFLTDVFGLPSIDNPLLADKFADAGFATFVPDYLNGDALPQGGNSTAWRANHTEAHTTPPLLAVISALKKKGFKKIAATGYCFGGLYVTRLVQNNTIAVGSMAHPSALSVPNDFVLAKDQSDVPVHINNAERDTGFTVALAGVTDGVMGDGQYEPGYLRTQFDAVAHGFAVRADPANPVAVAAKQGAFDETIKFFKEHL</sequence>
<dbReference type="InterPro" id="IPR002925">
    <property type="entry name" value="Dienelactn_hydro"/>
</dbReference>
<organism evidence="3 4">
    <name type="scientific">Pterulicium gracile</name>
    <dbReference type="NCBI Taxonomy" id="1884261"/>
    <lineage>
        <taxon>Eukaryota</taxon>
        <taxon>Fungi</taxon>
        <taxon>Dikarya</taxon>
        <taxon>Basidiomycota</taxon>
        <taxon>Agaricomycotina</taxon>
        <taxon>Agaricomycetes</taxon>
        <taxon>Agaricomycetidae</taxon>
        <taxon>Agaricales</taxon>
        <taxon>Pleurotineae</taxon>
        <taxon>Pterulaceae</taxon>
        <taxon>Pterulicium</taxon>
    </lineage>
</organism>
<dbReference type="SUPFAM" id="SSF53474">
    <property type="entry name" value="alpha/beta-Hydrolases"/>
    <property type="match status" value="1"/>
</dbReference>
<dbReference type="Pfam" id="PF01738">
    <property type="entry name" value="DLH"/>
    <property type="match status" value="1"/>
</dbReference>
<dbReference type="PANTHER" id="PTHR17630:SF44">
    <property type="entry name" value="PROTEIN AIM2"/>
    <property type="match status" value="1"/>
</dbReference>
<evidence type="ECO:0000259" key="2">
    <source>
        <dbReference type="Pfam" id="PF01738"/>
    </source>
</evidence>
<keyword evidence="3" id="KW-0378">Hydrolase</keyword>
<feature type="chain" id="PRO_5022767034" evidence="1">
    <location>
        <begin position="24"/>
        <end position="264"/>
    </location>
</feature>
<gene>
    <name evidence="3" type="ORF">BDV98DRAFT_555637</name>
</gene>
<protein>
    <submittedName>
        <fullName evidence="3">Alpha/beta-hydrolase</fullName>
    </submittedName>
</protein>
<dbReference type="AlphaFoldDB" id="A0A5C3Q4N2"/>
<accession>A0A5C3Q4N2</accession>
<dbReference type="GO" id="GO:0016787">
    <property type="term" value="F:hydrolase activity"/>
    <property type="evidence" value="ECO:0007669"/>
    <property type="project" value="UniProtKB-KW"/>
</dbReference>
<dbReference type="EMBL" id="ML178866">
    <property type="protein sequence ID" value="TFK96117.1"/>
    <property type="molecule type" value="Genomic_DNA"/>
</dbReference>
<keyword evidence="1" id="KW-0732">Signal</keyword>
<reference evidence="3 4" key="1">
    <citation type="journal article" date="2019" name="Nat. Ecol. Evol.">
        <title>Megaphylogeny resolves global patterns of mushroom evolution.</title>
        <authorList>
            <person name="Varga T."/>
            <person name="Krizsan K."/>
            <person name="Foldi C."/>
            <person name="Dima B."/>
            <person name="Sanchez-Garcia M."/>
            <person name="Sanchez-Ramirez S."/>
            <person name="Szollosi G.J."/>
            <person name="Szarkandi J.G."/>
            <person name="Papp V."/>
            <person name="Albert L."/>
            <person name="Andreopoulos W."/>
            <person name="Angelini C."/>
            <person name="Antonin V."/>
            <person name="Barry K.W."/>
            <person name="Bougher N.L."/>
            <person name="Buchanan P."/>
            <person name="Buyck B."/>
            <person name="Bense V."/>
            <person name="Catcheside P."/>
            <person name="Chovatia M."/>
            <person name="Cooper J."/>
            <person name="Damon W."/>
            <person name="Desjardin D."/>
            <person name="Finy P."/>
            <person name="Geml J."/>
            <person name="Haridas S."/>
            <person name="Hughes K."/>
            <person name="Justo A."/>
            <person name="Karasinski D."/>
            <person name="Kautmanova I."/>
            <person name="Kiss B."/>
            <person name="Kocsube S."/>
            <person name="Kotiranta H."/>
            <person name="LaButti K.M."/>
            <person name="Lechner B.E."/>
            <person name="Liimatainen K."/>
            <person name="Lipzen A."/>
            <person name="Lukacs Z."/>
            <person name="Mihaltcheva S."/>
            <person name="Morgado L.N."/>
            <person name="Niskanen T."/>
            <person name="Noordeloos M.E."/>
            <person name="Ohm R.A."/>
            <person name="Ortiz-Santana B."/>
            <person name="Ovrebo C."/>
            <person name="Racz N."/>
            <person name="Riley R."/>
            <person name="Savchenko A."/>
            <person name="Shiryaev A."/>
            <person name="Soop K."/>
            <person name="Spirin V."/>
            <person name="Szebenyi C."/>
            <person name="Tomsovsky M."/>
            <person name="Tulloss R.E."/>
            <person name="Uehling J."/>
            <person name="Grigoriev I.V."/>
            <person name="Vagvolgyi C."/>
            <person name="Papp T."/>
            <person name="Martin F.M."/>
            <person name="Miettinen O."/>
            <person name="Hibbett D.S."/>
            <person name="Nagy L.G."/>
        </authorList>
    </citation>
    <scope>NUCLEOTIDE SEQUENCE [LARGE SCALE GENOMIC DNA]</scope>
    <source>
        <strain evidence="3 4">CBS 309.79</strain>
    </source>
</reference>